<evidence type="ECO:0000256" key="1">
    <source>
        <dbReference type="SAM" id="MobiDB-lite"/>
    </source>
</evidence>
<proteinExistence type="predicted"/>
<accession>A0A9D3WW32</accession>
<keyword evidence="3" id="KW-1185">Reference proteome</keyword>
<gene>
    <name evidence="2" type="ORF">KIL84_003674</name>
</gene>
<comment type="caution">
    <text evidence="2">The sequence shown here is derived from an EMBL/GenBank/DDBJ whole genome shotgun (WGS) entry which is preliminary data.</text>
</comment>
<dbReference type="AlphaFoldDB" id="A0A9D3WW32"/>
<dbReference type="EMBL" id="JAHDVG010000486">
    <property type="protein sequence ID" value="KAH1168191.1"/>
    <property type="molecule type" value="Genomic_DNA"/>
</dbReference>
<feature type="region of interest" description="Disordered" evidence="1">
    <location>
        <begin position="1"/>
        <end position="87"/>
    </location>
</feature>
<feature type="region of interest" description="Disordered" evidence="1">
    <location>
        <begin position="117"/>
        <end position="136"/>
    </location>
</feature>
<sequence length="165" mass="16878">MEAAGVTRPAAPRRPTQRGKASPAQRAPDPSPRHPASAGPARCSAETAGRALGLSASPRPGAALATGRLCPAGAKRSRGAGPAPERGPGYTLCDVNCLLPGQRPCISAARMRPLRYRMQPEPPGAGTLTVYNGSPEEPLQAAGARLESGARAVTRHHAAAARSAR</sequence>
<name>A0A9D3WW32_9SAUR</name>
<evidence type="ECO:0000313" key="2">
    <source>
        <dbReference type="EMBL" id="KAH1168191.1"/>
    </source>
</evidence>
<dbReference type="Proteomes" id="UP000827986">
    <property type="component" value="Unassembled WGS sequence"/>
</dbReference>
<organism evidence="2 3">
    <name type="scientific">Mauremys mutica</name>
    <name type="common">yellowpond turtle</name>
    <dbReference type="NCBI Taxonomy" id="74926"/>
    <lineage>
        <taxon>Eukaryota</taxon>
        <taxon>Metazoa</taxon>
        <taxon>Chordata</taxon>
        <taxon>Craniata</taxon>
        <taxon>Vertebrata</taxon>
        <taxon>Euteleostomi</taxon>
        <taxon>Archelosauria</taxon>
        <taxon>Testudinata</taxon>
        <taxon>Testudines</taxon>
        <taxon>Cryptodira</taxon>
        <taxon>Durocryptodira</taxon>
        <taxon>Testudinoidea</taxon>
        <taxon>Geoemydidae</taxon>
        <taxon>Geoemydinae</taxon>
        <taxon>Mauremys</taxon>
    </lineage>
</organism>
<protein>
    <submittedName>
        <fullName evidence="2">Uncharacterized protein</fullName>
    </submittedName>
</protein>
<reference evidence="2" key="1">
    <citation type="submission" date="2021-09" db="EMBL/GenBank/DDBJ databases">
        <title>The genome of Mauremys mutica provides insights into the evolution of semi-aquatic lifestyle.</title>
        <authorList>
            <person name="Gong S."/>
            <person name="Gao Y."/>
        </authorList>
    </citation>
    <scope>NUCLEOTIDE SEQUENCE</scope>
    <source>
        <strain evidence="2">MM-2020</strain>
        <tissue evidence="2">Muscle</tissue>
    </source>
</reference>
<evidence type="ECO:0000313" key="3">
    <source>
        <dbReference type="Proteomes" id="UP000827986"/>
    </source>
</evidence>